<accession>A0ABP1PR09</accession>
<dbReference type="InterPro" id="IPR000904">
    <property type="entry name" value="Sec7_dom"/>
</dbReference>
<gene>
    <name evidence="8" type="ORF">ODALV1_LOCUS2770</name>
</gene>
<dbReference type="PANTHER" id="PTHR10663:SF342">
    <property type="entry name" value="FI21420P1"/>
    <property type="match status" value="1"/>
</dbReference>
<dbReference type="InterPro" id="IPR001849">
    <property type="entry name" value="PH_domain"/>
</dbReference>
<keyword evidence="5" id="KW-0175">Coiled coil</keyword>
<feature type="region of interest" description="Disordered" evidence="6">
    <location>
        <begin position="384"/>
        <end position="513"/>
    </location>
</feature>
<feature type="region of interest" description="Disordered" evidence="6">
    <location>
        <begin position="988"/>
        <end position="1048"/>
    </location>
</feature>
<dbReference type="InterPro" id="IPR023394">
    <property type="entry name" value="Sec7_C_sf"/>
</dbReference>
<sequence>MSYPSHKSLVGGDSRGGGLSKKDGDDNPHLLNLSSTSTPSQCGISKCIGVGHCTCEADSLIVVQQAREIHHLQAILNQVIAQRNALLCEVEQMKLEAVAGELSQIDKPAGTRHEKSFDMESRSTPHKRGVAATIKAESNGIARVMTPTQPVSANVTLSDDLDQSTSSSCGYLDPEIEFSLICQDLIGLSVDDDIKFSTYSSSEMTRLSSSSSSSSSASSSPVLFTTAQSQNNNNTSLGHGNHQFHHGRRPQHVDSVEESGDPTVTERRYGGPPARDAALVIQRAYRRYSMVKEFQRIKTERRLSRRINNNAAGAAGSNACSICIDLHEPHSSHPTSAEVDALEDEFEDASLTSSSNELPPLPISDCAEVTEVDVEVDHAIVSSANHHQHHHHAEDISSTSSTHVHHHGQHYVSHYHQQQHHHQQHNLSSRSHQQQLHYASNSVVGQVSSNSATASSSRLSHHQQQRHFSSSHQAAAAHPHSHLQHIPPSHSQSQFPSSHQQKQSNKSQQPIQLSTNSSAPNLVVTSTNLSSASSSSLGQAPHNGGLVPGVVPLVPSSNVSPNISSSSASTHLSQSSPPVSVDKQRTPKNLSDGEAEILRKRLYRVGLNLFNKKPEVGVAYLVKKKFLEGTPPHVARFLISRKGLSKQMIGEYLANLQSPFSMSCLEHFASEIDLASMPIDLALRRFQTFLRMPGEAQKIERVMESFSRRYGVCNPQVVSQFRNGADTVFVLAFAIVMLNTDLHTPHLKQDRRMKLEDFIKNLRGIDDGGDIDREILVGIYERIKQSEFKTGSDHVTQVMKVQQTIVGKKPNLALPHRRLVCYCRLYEVSDINKREKPGSHQREVFLFNDILVLTKIFHKKRNAVTYSFRQSYPLSGITLAMFSNQHFDHGLSLKRGDTVLLNLNARNEHDRAKFTEDLREAIAESDEMARIESLSKENRDRDSGVDVGKIKRFSNSLLDISDQCKPIRRGSCGSLDSGMSVSFHSDEIHQQHHQNQPLGPASGGNNSQSSHAHSHSHHHHSHHHSHLQQTSSSNNSSNCSASSQISHN</sequence>
<dbReference type="Pfam" id="PF01369">
    <property type="entry name" value="Sec7"/>
    <property type="match status" value="1"/>
</dbReference>
<feature type="compositionally biased region" description="Basic residues" evidence="6">
    <location>
        <begin position="1012"/>
        <end position="1026"/>
    </location>
</feature>
<evidence type="ECO:0000313" key="8">
    <source>
        <dbReference type="EMBL" id="CAL8073994.1"/>
    </source>
</evidence>
<dbReference type="SMART" id="SM00222">
    <property type="entry name" value="Sec7"/>
    <property type="match status" value="1"/>
</dbReference>
<dbReference type="Gene3D" id="2.30.29.30">
    <property type="entry name" value="Pleckstrin-homology domain (PH domain)/Phosphotyrosine-binding domain (PTB)"/>
    <property type="match status" value="1"/>
</dbReference>
<dbReference type="PROSITE" id="PS50190">
    <property type="entry name" value="SEC7"/>
    <property type="match status" value="1"/>
</dbReference>
<evidence type="ECO:0000259" key="7">
    <source>
        <dbReference type="PROSITE" id="PS50190"/>
    </source>
</evidence>
<evidence type="ECO:0000256" key="3">
    <source>
        <dbReference type="ARBA" id="ARBA00022490"/>
    </source>
</evidence>
<dbReference type="CDD" id="cd00171">
    <property type="entry name" value="Sec7"/>
    <property type="match status" value="1"/>
</dbReference>
<feature type="compositionally biased region" description="Low complexity" evidence="6">
    <location>
        <begin position="201"/>
        <end position="220"/>
    </location>
</feature>
<evidence type="ECO:0000313" key="9">
    <source>
        <dbReference type="Proteomes" id="UP001642540"/>
    </source>
</evidence>
<dbReference type="Pfam" id="PF16453">
    <property type="entry name" value="IQ_SEC7_PH"/>
    <property type="match status" value="1"/>
</dbReference>
<dbReference type="PANTHER" id="PTHR10663">
    <property type="entry name" value="GUANYL-NUCLEOTIDE EXCHANGE FACTOR"/>
    <property type="match status" value="1"/>
</dbReference>
<evidence type="ECO:0000256" key="4">
    <source>
        <dbReference type="ARBA" id="ARBA00022553"/>
    </source>
</evidence>
<dbReference type="SUPFAM" id="SSF48425">
    <property type="entry name" value="Sec7 domain"/>
    <property type="match status" value="1"/>
</dbReference>
<keyword evidence="3" id="KW-0963">Cytoplasm</keyword>
<evidence type="ECO:0000256" key="5">
    <source>
        <dbReference type="ARBA" id="ARBA00023054"/>
    </source>
</evidence>
<dbReference type="Gene3D" id="1.10.1000.11">
    <property type="entry name" value="Arf Nucleotide-binding Site Opener,domain 2"/>
    <property type="match status" value="1"/>
</dbReference>
<feature type="compositionally biased region" description="Low complexity" evidence="6">
    <location>
        <begin position="425"/>
        <end position="458"/>
    </location>
</feature>
<feature type="domain" description="SEC7" evidence="7">
    <location>
        <begin position="592"/>
        <end position="786"/>
    </location>
</feature>
<dbReference type="SUPFAM" id="SSF50729">
    <property type="entry name" value="PH domain-like"/>
    <property type="match status" value="1"/>
</dbReference>
<dbReference type="Proteomes" id="UP001642540">
    <property type="component" value="Unassembled WGS sequence"/>
</dbReference>
<keyword evidence="4" id="KW-0597">Phosphoprotein</keyword>
<keyword evidence="9" id="KW-1185">Reference proteome</keyword>
<feature type="region of interest" description="Disordered" evidence="6">
    <location>
        <begin position="1"/>
        <end position="41"/>
    </location>
</feature>
<dbReference type="InterPro" id="IPR011993">
    <property type="entry name" value="PH-like_dom_sf"/>
</dbReference>
<dbReference type="Gene3D" id="1.10.220.20">
    <property type="match status" value="1"/>
</dbReference>
<dbReference type="CDD" id="cd13318">
    <property type="entry name" value="PH_IQSEC"/>
    <property type="match status" value="1"/>
</dbReference>
<comment type="subcellular location">
    <subcellularLocation>
        <location evidence="1">Cytoplasm</location>
    </subcellularLocation>
</comment>
<dbReference type="InterPro" id="IPR035999">
    <property type="entry name" value="Sec7_dom_sf"/>
</dbReference>
<evidence type="ECO:0000256" key="2">
    <source>
        <dbReference type="ARBA" id="ARBA00006248"/>
    </source>
</evidence>
<feature type="compositionally biased region" description="Low complexity" evidence="6">
    <location>
        <begin position="558"/>
        <end position="576"/>
    </location>
</feature>
<reference evidence="8 9" key="1">
    <citation type="submission" date="2024-08" db="EMBL/GenBank/DDBJ databases">
        <authorList>
            <person name="Cucini C."/>
            <person name="Frati F."/>
        </authorList>
    </citation>
    <scope>NUCLEOTIDE SEQUENCE [LARGE SCALE GENOMIC DNA]</scope>
</reference>
<dbReference type="SMART" id="SM00233">
    <property type="entry name" value="PH"/>
    <property type="match status" value="1"/>
</dbReference>
<evidence type="ECO:0000256" key="1">
    <source>
        <dbReference type="ARBA" id="ARBA00004496"/>
    </source>
</evidence>
<dbReference type="EMBL" id="CAXLJM020000007">
    <property type="protein sequence ID" value="CAL8073994.1"/>
    <property type="molecule type" value="Genomic_DNA"/>
</dbReference>
<dbReference type="PROSITE" id="PS50096">
    <property type="entry name" value="IQ"/>
    <property type="match status" value="1"/>
</dbReference>
<protein>
    <recommendedName>
        <fullName evidence="7">SEC7 domain-containing protein</fullName>
    </recommendedName>
</protein>
<feature type="compositionally biased region" description="Polar residues" evidence="6">
    <location>
        <begin position="221"/>
        <end position="238"/>
    </location>
</feature>
<feature type="compositionally biased region" description="Low complexity" evidence="6">
    <location>
        <begin position="466"/>
        <end position="509"/>
    </location>
</feature>
<organism evidence="8 9">
    <name type="scientific">Orchesella dallaii</name>
    <dbReference type="NCBI Taxonomy" id="48710"/>
    <lineage>
        <taxon>Eukaryota</taxon>
        <taxon>Metazoa</taxon>
        <taxon>Ecdysozoa</taxon>
        <taxon>Arthropoda</taxon>
        <taxon>Hexapoda</taxon>
        <taxon>Collembola</taxon>
        <taxon>Entomobryomorpha</taxon>
        <taxon>Entomobryoidea</taxon>
        <taxon>Orchesellidae</taxon>
        <taxon>Orchesellinae</taxon>
        <taxon>Orchesella</taxon>
    </lineage>
</organism>
<feature type="compositionally biased region" description="Low complexity" evidence="6">
    <location>
        <begin position="1027"/>
        <end position="1048"/>
    </location>
</feature>
<evidence type="ECO:0000256" key="6">
    <source>
        <dbReference type="SAM" id="MobiDB-lite"/>
    </source>
</evidence>
<feature type="compositionally biased region" description="Polar residues" evidence="6">
    <location>
        <begin position="32"/>
        <end position="41"/>
    </location>
</feature>
<comment type="similarity">
    <text evidence="2">Belongs to the BRAG family.</text>
</comment>
<dbReference type="InterPro" id="IPR033742">
    <property type="entry name" value="IQSEC_PH"/>
</dbReference>
<comment type="caution">
    <text evidence="8">The sequence shown here is derived from an EMBL/GenBank/DDBJ whole genome shotgun (WGS) entry which is preliminary data.</text>
</comment>
<feature type="region of interest" description="Disordered" evidence="6">
    <location>
        <begin position="558"/>
        <end position="591"/>
    </location>
</feature>
<name>A0ABP1PR09_9HEXA</name>
<proteinExistence type="inferred from homology"/>
<feature type="region of interest" description="Disordered" evidence="6">
    <location>
        <begin position="201"/>
        <end position="272"/>
    </location>
</feature>